<protein>
    <submittedName>
        <fullName evidence="2">Uncharacterized protein</fullName>
    </submittedName>
</protein>
<reference evidence="4" key="1">
    <citation type="submission" date="2015-05" db="EMBL/GenBank/DDBJ databases">
        <authorList>
            <person name="Wang D.B."/>
            <person name="Wang M."/>
        </authorList>
    </citation>
    <scope>NUCLEOTIDE SEQUENCE</scope>
    <source>
        <strain evidence="4">36-1</strain>
    </source>
</reference>
<dbReference type="Proteomes" id="UP000245956">
    <property type="component" value="Unassembled WGS sequence"/>
</dbReference>
<gene>
    <name evidence="4" type="ORF">PCL_01648</name>
    <name evidence="1" type="ORF">Purlil1_11235</name>
    <name evidence="2" type="ORF">VFPBJ_02689</name>
    <name evidence="3" type="ORF">VFPFJ_04863</name>
</gene>
<dbReference type="AlphaFoldDB" id="A0A179H1M4"/>
<reference evidence="1" key="4">
    <citation type="submission" date="2023-11" db="EMBL/GenBank/DDBJ databases">
        <authorList>
            <person name="Beijen E."/>
            <person name="Ohm R.A."/>
        </authorList>
    </citation>
    <scope>NUCLEOTIDE SEQUENCE</scope>
    <source>
        <strain evidence="1">CBS 150709</strain>
    </source>
</reference>
<evidence type="ECO:0000313" key="1">
    <source>
        <dbReference type="EMBL" id="KAK4082460.1"/>
    </source>
</evidence>
<evidence type="ECO:0000313" key="4">
    <source>
        <dbReference type="EMBL" id="PWI68559.1"/>
    </source>
</evidence>
<reference evidence="1 7" key="5">
    <citation type="journal article" date="2024" name="Microbiol. Resour. Announc.">
        <title>Genome annotations for the ascomycete fungi Trichoderma harzianum, Trichoderma aggressivum, and Purpureocillium lilacinum.</title>
        <authorList>
            <person name="Beijen E.P.W."/>
            <person name="Ohm R.A."/>
        </authorList>
    </citation>
    <scope>NUCLEOTIDE SEQUENCE [LARGE SCALE GENOMIC DNA]</scope>
    <source>
        <strain evidence="1 7">CBS 150709</strain>
    </source>
</reference>
<name>A0A179H1M4_PURLI</name>
<keyword evidence="7" id="KW-1185">Reference proteome</keyword>
<dbReference type="EMBL" id="LSBI01000004">
    <property type="protein sequence ID" value="OAQ90704.1"/>
    <property type="molecule type" value="Genomic_DNA"/>
</dbReference>
<reference evidence="2 5" key="3">
    <citation type="submission" date="2016-01" db="EMBL/GenBank/DDBJ databases">
        <title>Biosynthesis of antibiotic leucinostatins and their inhibition on Phytophthora in bio-control Purpureocillium lilacinum.</title>
        <authorList>
            <person name="Wang G."/>
            <person name="Liu Z."/>
            <person name="Lin R."/>
            <person name="Li E."/>
            <person name="Mao Z."/>
            <person name="Ling J."/>
            <person name="Yin W."/>
            <person name="Xie B."/>
        </authorList>
    </citation>
    <scope>NUCLEOTIDE SEQUENCE [LARGE SCALE GENOMIC DNA]</scope>
    <source>
        <strain evidence="2">PLBJ-1</strain>
        <strain evidence="3">PLFJ-1</strain>
    </source>
</reference>
<dbReference type="EMBL" id="JAWRVI010000065">
    <property type="protein sequence ID" value="KAK4082460.1"/>
    <property type="molecule type" value="Genomic_DNA"/>
</dbReference>
<evidence type="ECO:0000313" key="7">
    <source>
        <dbReference type="Proteomes" id="UP001287286"/>
    </source>
</evidence>
<dbReference type="Proteomes" id="UP000078240">
    <property type="component" value="Unassembled WGS sequence"/>
</dbReference>
<proteinExistence type="predicted"/>
<evidence type="ECO:0000313" key="2">
    <source>
        <dbReference type="EMBL" id="OAQ83922.1"/>
    </source>
</evidence>
<reference evidence="4 6" key="2">
    <citation type="journal article" date="2016" name="Front. Microbiol.">
        <title>Genome and transcriptome sequences reveal the specific parasitism of the nematophagous Purpureocillium lilacinum 36-1.</title>
        <authorList>
            <person name="Xie J."/>
            <person name="Li S."/>
            <person name="Mo C."/>
            <person name="Xiao X."/>
            <person name="Peng D."/>
            <person name="Wang G."/>
            <person name="Xiao Y."/>
        </authorList>
    </citation>
    <scope>NUCLEOTIDE SEQUENCE [LARGE SCALE GENOMIC DNA]</scope>
    <source>
        <strain evidence="4 6">36-1</strain>
    </source>
</reference>
<comment type="caution">
    <text evidence="2">The sequence shown here is derived from an EMBL/GenBank/DDBJ whole genome shotgun (WGS) entry which is preliminary data.</text>
</comment>
<dbReference type="Proteomes" id="UP000078340">
    <property type="component" value="Unassembled WGS sequence"/>
</dbReference>
<dbReference type="EMBL" id="LCWV01000014">
    <property type="protein sequence ID" value="PWI68559.1"/>
    <property type="molecule type" value="Genomic_DNA"/>
</dbReference>
<sequence length="190" mass="21640">MSRMLSYVSRPVHPPAYPPSQERKFVLALLFSYELLRSPPPPLARNGLIPLLHTSSPHPAPPSLRHRSVLHSVRAATVPSVSRTIPLRPNRIYPWLHARTEGRPRRYLGLRWRGLAGPLLACLLARSLPGARPRRRSNRPCYTTFPPRLSSLNQQLPWGERTVVEREAVVNVRLDTRALLSRRPPYDAAR</sequence>
<dbReference type="Proteomes" id="UP001287286">
    <property type="component" value="Unassembled WGS sequence"/>
</dbReference>
<evidence type="ECO:0000313" key="6">
    <source>
        <dbReference type="Proteomes" id="UP000245956"/>
    </source>
</evidence>
<evidence type="ECO:0000313" key="3">
    <source>
        <dbReference type="EMBL" id="OAQ90704.1"/>
    </source>
</evidence>
<accession>A0A179H1M4</accession>
<organism evidence="2 5">
    <name type="scientific">Purpureocillium lilacinum</name>
    <name type="common">Paecilomyces lilacinus</name>
    <dbReference type="NCBI Taxonomy" id="33203"/>
    <lineage>
        <taxon>Eukaryota</taxon>
        <taxon>Fungi</taxon>
        <taxon>Dikarya</taxon>
        <taxon>Ascomycota</taxon>
        <taxon>Pezizomycotina</taxon>
        <taxon>Sordariomycetes</taxon>
        <taxon>Hypocreomycetidae</taxon>
        <taxon>Hypocreales</taxon>
        <taxon>Ophiocordycipitaceae</taxon>
        <taxon>Purpureocillium</taxon>
    </lineage>
</organism>
<dbReference type="EMBL" id="LSBH01000002">
    <property type="protein sequence ID" value="OAQ83922.1"/>
    <property type="molecule type" value="Genomic_DNA"/>
</dbReference>
<evidence type="ECO:0000313" key="5">
    <source>
        <dbReference type="Proteomes" id="UP000078240"/>
    </source>
</evidence>